<protein>
    <submittedName>
        <fullName evidence="6">CAMK/CAMKL protein kinase</fullName>
    </submittedName>
</protein>
<gene>
    <name evidence="6" type="ORF">AMAG_10104</name>
</gene>
<evidence type="ECO:0000256" key="3">
    <source>
        <dbReference type="PROSITE-ProRule" id="PRU10141"/>
    </source>
</evidence>
<dbReference type="SUPFAM" id="SSF56112">
    <property type="entry name" value="Protein kinase-like (PK-like)"/>
    <property type="match status" value="1"/>
</dbReference>
<feature type="compositionally biased region" description="Polar residues" evidence="4">
    <location>
        <begin position="242"/>
        <end position="266"/>
    </location>
</feature>
<evidence type="ECO:0000313" key="7">
    <source>
        <dbReference type="Proteomes" id="UP000054350"/>
    </source>
</evidence>
<feature type="binding site" evidence="3">
    <location>
        <position position="391"/>
    </location>
    <ligand>
        <name>ATP</name>
        <dbReference type="ChEBI" id="CHEBI:30616"/>
    </ligand>
</feature>
<dbReference type="InterPro" id="IPR017441">
    <property type="entry name" value="Protein_kinase_ATP_BS"/>
</dbReference>
<reference evidence="7" key="2">
    <citation type="submission" date="2009-11" db="EMBL/GenBank/DDBJ databases">
        <title>The Genome Sequence of Allomyces macrogynus strain ATCC 38327.</title>
        <authorList>
            <consortium name="The Broad Institute Genome Sequencing Platform"/>
            <person name="Russ C."/>
            <person name="Cuomo C."/>
            <person name="Shea T."/>
            <person name="Young S.K."/>
            <person name="Zeng Q."/>
            <person name="Koehrsen M."/>
            <person name="Haas B."/>
            <person name="Borodovsky M."/>
            <person name="Guigo R."/>
            <person name="Alvarado L."/>
            <person name="Berlin A."/>
            <person name="Borenstein D."/>
            <person name="Chen Z."/>
            <person name="Engels R."/>
            <person name="Freedman E."/>
            <person name="Gellesch M."/>
            <person name="Goldberg J."/>
            <person name="Griggs A."/>
            <person name="Gujja S."/>
            <person name="Heiman D."/>
            <person name="Hepburn T."/>
            <person name="Howarth C."/>
            <person name="Jen D."/>
            <person name="Larson L."/>
            <person name="Lewis B."/>
            <person name="Mehta T."/>
            <person name="Park D."/>
            <person name="Pearson M."/>
            <person name="Roberts A."/>
            <person name="Saif S."/>
            <person name="Shenoy N."/>
            <person name="Sisk P."/>
            <person name="Stolte C."/>
            <person name="Sykes S."/>
            <person name="Walk T."/>
            <person name="White J."/>
            <person name="Yandava C."/>
            <person name="Burger G."/>
            <person name="Gray M.W."/>
            <person name="Holland P.W.H."/>
            <person name="King N."/>
            <person name="Lang F.B.F."/>
            <person name="Roger A.J."/>
            <person name="Ruiz-Trillo I."/>
            <person name="Lander E."/>
            <person name="Nusbaum C."/>
        </authorList>
    </citation>
    <scope>NUCLEOTIDE SEQUENCE [LARGE SCALE GENOMIC DNA]</scope>
    <source>
        <strain evidence="7">ATCC 38327</strain>
    </source>
</reference>
<dbReference type="InterPro" id="IPR000719">
    <property type="entry name" value="Prot_kinase_dom"/>
</dbReference>
<keyword evidence="1 3" id="KW-0547">Nucleotide-binding</keyword>
<keyword evidence="6" id="KW-0418">Kinase</keyword>
<feature type="compositionally biased region" description="Gly residues" evidence="4">
    <location>
        <begin position="337"/>
        <end position="346"/>
    </location>
</feature>
<dbReference type="AlphaFoldDB" id="A0A0L0SQV1"/>
<dbReference type="GO" id="GO:0005737">
    <property type="term" value="C:cytoplasm"/>
    <property type="evidence" value="ECO:0007669"/>
    <property type="project" value="TreeGrafter"/>
</dbReference>
<evidence type="ECO:0000259" key="5">
    <source>
        <dbReference type="PROSITE" id="PS50011"/>
    </source>
</evidence>
<dbReference type="OrthoDB" id="541276at2759"/>
<evidence type="ECO:0000256" key="2">
    <source>
        <dbReference type="ARBA" id="ARBA00022840"/>
    </source>
</evidence>
<dbReference type="GO" id="GO:0035556">
    <property type="term" value="P:intracellular signal transduction"/>
    <property type="evidence" value="ECO:0007669"/>
    <property type="project" value="TreeGrafter"/>
</dbReference>
<reference evidence="6 7" key="1">
    <citation type="submission" date="2009-11" db="EMBL/GenBank/DDBJ databases">
        <title>Annotation of Allomyces macrogynus ATCC 38327.</title>
        <authorList>
            <consortium name="The Broad Institute Genome Sequencing Platform"/>
            <person name="Russ C."/>
            <person name="Cuomo C."/>
            <person name="Burger G."/>
            <person name="Gray M.W."/>
            <person name="Holland P.W.H."/>
            <person name="King N."/>
            <person name="Lang F.B.F."/>
            <person name="Roger A.J."/>
            <person name="Ruiz-Trillo I."/>
            <person name="Young S.K."/>
            <person name="Zeng Q."/>
            <person name="Gargeya S."/>
            <person name="Fitzgerald M."/>
            <person name="Haas B."/>
            <person name="Abouelleil A."/>
            <person name="Alvarado L."/>
            <person name="Arachchi H.M."/>
            <person name="Berlin A."/>
            <person name="Chapman S.B."/>
            <person name="Gearin G."/>
            <person name="Goldberg J."/>
            <person name="Griggs A."/>
            <person name="Gujja S."/>
            <person name="Hansen M."/>
            <person name="Heiman D."/>
            <person name="Howarth C."/>
            <person name="Larimer J."/>
            <person name="Lui A."/>
            <person name="MacDonald P.J.P."/>
            <person name="McCowen C."/>
            <person name="Montmayeur A."/>
            <person name="Murphy C."/>
            <person name="Neiman D."/>
            <person name="Pearson M."/>
            <person name="Priest M."/>
            <person name="Roberts A."/>
            <person name="Saif S."/>
            <person name="Shea T."/>
            <person name="Sisk P."/>
            <person name="Stolte C."/>
            <person name="Sykes S."/>
            <person name="Wortman J."/>
            <person name="Nusbaum C."/>
            <person name="Birren B."/>
        </authorList>
    </citation>
    <scope>NUCLEOTIDE SEQUENCE [LARGE SCALE GENOMIC DNA]</scope>
    <source>
        <strain evidence="6 7">ATCC 38327</strain>
    </source>
</reference>
<dbReference type="PROSITE" id="PS50011">
    <property type="entry name" value="PROTEIN_KINASE_DOM"/>
    <property type="match status" value="1"/>
</dbReference>
<accession>A0A0L0SQV1</accession>
<dbReference type="InterPro" id="IPR011009">
    <property type="entry name" value="Kinase-like_dom_sf"/>
</dbReference>
<feature type="region of interest" description="Disordered" evidence="4">
    <location>
        <begin position="184"/>
        <end position="275"/>
    </location>
</feature>
<dbReference type="VEuPathDB" id="FungiDB:AMAG_10104"/>
<dbReference type="STRING" id="578462.A0A0L0SQV1"/>
<organism evidence="6 7">
    <name type="scientific">Allomyces macrogynus (strain ATCC 38327)</name>
    <name type="common">Allomyces javanicus var. macrogynus</name>
    <dbReference type="NCBI Taxonomy" id="578462"/>
    <lineage>
        <taxon>Eukaryota</taxon>
        <taxon>Fungi</taxon>
        <taxon>Fungi incertae sedis</taxon>
        <taxon>Blastocladiomycota</taxon>
        <taxon>Blastocladiomycetes</taxon>
        <taxon>Blastocladiales</taxon>
        <taxon>Blastocladiaceae</taxon>
        <taxon>Allomyces</taxon>
    </lineage>
</organism>
<dbReference type="eggNOG" id="KOG0586">
    <property type="taxonomic scope" value="Eukaryota"/>
</dbReference>
<dbReference type="Pfam" id="PF00069">
    <property type="entry name" value="Pkinase"/>
    <property type="match status" value="1"/>
</dbReference>
<dbReference type="PROSITE" id="PS00107">
    <property type="entry name" value="PROTEIN_KINASE_ATP"/>
    <property type="match status" value="1"/>
</dbReference>
<dbReference type="OMA" id="CNARITI"/>
<feature type="region of interest" description="Disordered" evidence="4">
    <location>
        <begin position="297"/>
        <end position="351"/>
    </location>
</feature>
<name>A0A0L0SQV1_ALLM3</name>
<dbReference type="PANTHER" id="PTHR24346">
    <property type="entry name" value="MAP/MICROTUBULE AFFINITY-REGULATING KINASE"/>
    <property type="match status" value="1"/>
</dbReference>
<keyword evidence="7" id="KW-1185">Reference proteome</keyword>
<dbReference type="Proteomes" id="UP000054350">
    <property type="component" value="Unassembled WGS sequence"/>
</dbReference>
<keyword evidence="6" id="KW-0808">Transferase</keyword>
<dbReference type="EMBL" id="GG745345">
    <property type="protein sequence ID" value="KNE64754.1"/>
    <property type="molecule type" value="Genomic_DNA"/>
</dbReference>
<evidence type="ECO:0000256" key="4">
    <source>
        <dbReference type="SAM" id="MobiDB-lite"/>
    </source>
</evidence>
<feature type="compositionally biased region" description="Polar residues" evidence="4">
    <location>
        <begin position="156"/>
        <end position="166"/>
    </location>
</feature>
<dbReference type="GO" id="GO:0004674">
    <property type="term" value="F:protein serine/threonine kinase activity"/>
    <property type="evidence" value="ECO:0007669"/>
    <property type="project" value="TreeGrafter"/>
</dbReference>
<feature type="region of interest" description="Disordered" evidence="4">
    <location>
        <begin position="16"/>
        <end position="52"/>
    </location>
</feature>
<evidence type="ECO:0000256" key="1">
    <source>
        <dbReference type="ARBA" id="ARBA00022741"/>
    </source>
</evidence>
<evidence type="ECO:0000313" key="6">
    <source>
        <dbReference type="EMBL" id="KNE64754.1"/>
    </source>
</evidence>
<sequence length="691" mass="72246">MPPIADRIVDIDAAADAPANPVAKDGTAPNFTSSSDLTDTDPDADLTSPNDPRLTTVYHLSTTLDDARTLLTRPDAPAALISTTLTTLLDAIEAVRALQVRPIPSSPLSGSTTSTWSDASLKTPPSEPNDASPLHSLAAVAPSPVDSPAVLRKKSCPTTTPPQTARASPGGMRARLYSAGAERAGLAGSPLGPRTLRSGGAAIHGSHQDGLDAAPARSSPVGTPHADAGTMGSTDKLRGALPSSSSRKPATTSALRGSGTNSSSRLGSLDSLARPPSLTPFGNSFMDPFSALHVSRPIAPSTTRGSSVDAGSVTELRRNGTAGSSTSLAEDPRRRSGGGGPSGNGGTSAPAASTYGALASTYQVSKVLGEGSFGETKLAMHRESKAKVAIKHINRLSIARSASAQRMVLSELVALISLDVSHPHICPLIDVVTSATTIHLVFPFLSGGELFDWLSARPSGRLGEDEARVLFAQLVDAVGYCHEKGWCHRDVKLENVMLSDDHKQCLLIDFGFATRIPEDGDVDDTVGVWGVRESRCIAHDTNGPSATDRLAEMLQKLPYAGPDVDVWSLGIVLYTLICGRFPFRGDSPRELLQRVVSGTVTFPTGRSYSPALVDLVHRCLAVDCNARITIAEMRSHAWFQGAADPRKGPGMGRVELARATGTVGEWCTYPGPLAADAYLRWVGGASLTGDV</sequence>
<proteinExistence type="predicted"/>
<feature type="compositionally biased region" description="Low complexity" evidence="4">
    <location>
        <begin position="136"/>
        <end position="150"/>
    </location>
</feature>
<keyword evidence="2 3" id="KW-0067">ATP-binding</keyword>
<dbReference type="GO" id="GO:0005524">
    <property type="term" value="F:ATP binding"/>
    <property type="evidence" value="ECO:0007669"/>
    <property type="project" value="UniProtKB-UniRule"/>
</dbReference>
<dbReference type="PANTHER" id="PTHR24346:SF75">
    <property type="entry name" value="AURORA KINASE"/>
    <property type="match status" value="1"/>
</dbReference>
<dbReference type="Gene3D" id="1.10.510.10">
    <property type="entry name" value="Transferase(Phosphotransferase) domain 1"/>
    <property type="match status" value="1"/>
</dbReference>
<feature type="compositionally biased region" description="Low complexity" evidence="4">
    <location>
        <begin position="103"/>
        <end position="117"/>
    </location>
</feature>
<feature type="region of interest" description="Disordered" evidence="4">
    <location>
        <begin position="103"/>
        <end position="171"/>
    </location>
</feature>
<dbReference type="SMART" id="SM00220">
    <property type="entry name" value="S_TKc"/>
    <property type="match status" value="1"/>
</dbReference>
<dbReference type="FunFam" id="1.10.510.10:FF:000571">
    <property type="entry name" value="Maternal embryonic leucine zipper kinase"/>
    <property type="match status" value="1"/>
</dbReference>
<feature type="domain" description="Protein kinase" evidence="5">
    <location>
        <begin position="362"/>
        <end position="639"/>
    </location>
</feature>